<organism evidence="2 3">
    <name type="scientific">candidate division WOR-1 bacterium RIFOXYC2_FULL_41_25</name>
    <dbReference type="NCBI Taxonomy" id="1802586"/>
    <lineage>
        <taxon>Bacteria</taxon>
        <taxon>Bacillati</taxon>
        <taxon>Saganbacteria</taxon>
    </lineage>
</organism>
<dbReference type="Pfam" id="PF13358">
    <property type="entry name" value="DDE_3"/>
    <property type="match status" value="1"/>
</dbReference>
<dbReference type="InterPro" id="IPR036397">
    <property type="entry name" value="RNaseH_sf"/>
</dbReference>
<proteinExistence type="predicted"/>
<dbReference type="Proteomes" id="UP000177309">
    <property type="component" value="Unassembled WGS sequence"/>
</dbReference>
<comment type="caution">
    <text evidence="2">The sequence shown here is derived from an EMBL/GenBank/DDBJ whole genome shotgun (WGS) entry which is preliminary data.</text>
</comment>
<accession>A0A1F4TPR1</accession>
<dbReference type="InterPro" id="IPR038717">
    <property type="entry name" value="Tc1-like_DDE_dom"/>
</dbReference>
<dbReference type="Gene3D" id="3.30.420.10">
    <property type="entry name" value="Ribonuclease H-like superfamily/Ribonuclease H"/>
    <property type="match status" value="1"/>
</dbReference>
<sequence length="76" mass="9061">MLYLDRAGWHTGRKVKQLPAYSPQLNPVERVWKLLRLNVTHNRFYQFVTLFESALSSFLKSISRKHKKIHVLCHNI</sequence>
<dbReference type="EMBL" id="MEUI01000014">
    <property type="protein sequence ID" value="OGC34646.1"/>
    <property type="molecule type" value="Genomic_DNA"/>
</dbReference>
<feature type="domain" description="Tc1-like transposase DDE" evidence="1">
    <location>
        <begin position="13"/>
        <end position="47"/>
    </location>
</feature>
<dbReference type="AlphaFoldDB" id="A0A1F4TPR1"/>
<evidence type="ECO:0000259" key="1">
    <source>
        <dbReference type="Pfam" id="PF13358"/>
    </source>
</evidence>
<name>A0A1F4TPR1_UNCSA</name>
<evidence type="ECO:0000313" key="2">
    <source>
        <dbReference type="EMBL" id="OGC34646.1"/>
    </source>
</evidence>
<evidence type="ECO:0000313" key="3">
    <source>
        <dbReference type="Proteomes" id="UP000177309"/>
    </source>
</evidence>
<dbReference type="GO" id="GO:0003676">
    <property type="term" value="F:nucleic acid binding"/>
    <property type="evidence" value="ECO:0007669"/>
    <property type="project" value="InterPro"/>
</dbReference>
<protein>
    <recommendedName>
        <fullName evidence="1">Tc1-like transposase DDE domain-containing protein</fullName>
    </recommendedName>
</protein>
<gene>
    <name evidence="2" type="ORF">A2462_04880</name>
</gene>
<reference evidence="2 3" key="1">
    <citation type="journal article" date="2016" name="Nat. Commun.">
        <title>Thousands of microbial genomes shed light on interconnected biogeochemical processes in an aquifer system.</title>
        <authorList>
            <person name="Anantharaman K."/>
            <person name="Brown C.T."/>
            <person name="Hug L.A."/>
            <person name="Sharon I."/>
            <person name="Castelle C.J."/>
            <person name="Probst A.J."/>
            <person name="Thomas B.C."/>
            <person name="Singh A."/>
            <person name="Wilkins M.J."/>
            <person name="Karaoz U."/>
            <person name="Brodie E.L."/>
            <person name="Williams K.H."/>
            <person name="Hubbard S.S."/>
            <person name="Banfield J.F."/>
        </authorList>
    </citation>
    <scope>NUCLEOTIDE SEQUENCE [LARGE SCALE GENOMIC DNA]</scope>
</reference>